<dbReference type="EMBL" id="LT838813">
    <property type="protein sequence ID" value="SMD45455.1"/>
    <property type="molecule type" value="Genomic_DNA"/>
</dbReference>
<keyword evidence="3" id="KW-1185">Reference proteome</keyword>
<dbReference type="Pfam" id="PF13573">
    <property type="entry name" value="SprB"/>
    <property type="match status" value="19"/>
</dbReference>
<dbReference type="STRING" id="758820.SAMN00777080_4106"/>
<organism evidence="2 3">
    <name type="scientific">Aquiflexum balticum DSM 16537</name>
    <dbReference type="NCBI Taxonomy" id="758820"/>
    <lineage>
        <taxon>Bacteria</taxon>
        <taxon>Pseudomonadati</taxon>
        <taxon>Bacteroidota</taxon>
        <taxon>Cytophagia</taxon>
        <taxon>Cytophagales</taxon>
        <taxon>Cyclobacteriaceae</taxon>
        <taxon>Aquiflexum</taxon>
    </lineage>
</organism>
<dbReference type="InterPro" id="IPR026341">
    <property type="entry name" value="T9SS_type_B"/>
</dbReference>
<gene>
    <name evidence="2" type="ORF">SAMN00777080_4106</name>
</gene>
<dbReference type="Gene3D" id="2.60.40.740">
    <property type="match status" value="9"/>
</dbReference>
<evidence type="ECO:0000313" key="3">
    <source>
        <dbReference type="Proteomes" id="UP000192333"/>
    </source>
</evidence>
<protein>
    <submittedName>
        <fullName evidence="2">Gliding motility-associated C-terminal domain-containing protein</fullName>
    </submittedName>
</protein>
<accession>A0A1W2H9A7</accession>
<dbReference type="PROSITE" id="PS50093">
    <property type="entry name" value="PKD"/>
    <property type="match status" value="1"/>
</dbReference>
<dbReference type="RefSeq" id="WP_157370236.1">
    <property type="nucleotide sequence ID" value="NZ_LT838813.1"/>
</dbReference>
<dbReference type="SUPFAM" id="SSF49299">
    <property type="entry name" value="PKD domain"/>
    <property type="match status" value="1"/>
</dbReference>
<dbReference type="CDD" id="cd00146">
    <property type="entry name" value="PKD"/>
    <property type="match status" value="1"/>
</dbReference>
<dbReference type="Proteomes" id="UP000192333">
    <property type="component" value="Chromosome I"/>
</dbReference>
<dbReference type="InterPro" id="IPR000601">
    <property type="entry name" value="PKD_dom"/>
</dbReference>
<dbReference type="Pfam" id="PF13585">
    <property type="entry name" value="CHU_C"/>
    <property type="match status" value="1"/>
</dbReference>
<dbReference type="InterPro" id="IPR025667">
    <property type="entry name" value="SprB_repeat"/>
</dbReference>
<dbReference type="InterPro" id="IPR013783">
    <property type="entry name" value="Ig-like_fold"/>
</dbReference>
<dbReference type="Pfam" id="PF18911">
    <property type="entry name" value="PKD_4"/>
    <property type="match status" value="1"/>
</dbReference>
<dbReference type="OrthoDB" id="7794186at2"/>
<feature type="domain" description="PKD" evidence="1">
    <location>
        <begin position="3072"/>
        <end position="3136"/>
    </location>
</feature>
<name>A0A1W2H9A7_9BACT</name>
<dbReference type="NCBIfam" id="TIGR04131">
    <property type="entry name" value="Bac_Flav_CTERM"/>
    <property type="match status" value="1"/>
</dbReference>
<proteinExistence type="predicted"/>
<dbReference type="InterPro" id="IPR035986">
    <property type="entry name" value="PKD_dom_sf"/>
</dbReference>
<evidence type="ECO:0000313" key="2">
    <source>
        <dbReference type="EMBL" id="SMD45455.1"/>
    </source>
</evidence>
<dbReference type="SMART" id="SM00089">
    <property type="entry name" value="PKD"/>
    <property type="match status" value="2"/>
</dbReference>
<dbReference type="InterPro" id="IPR022409">
    <property type="entry name" value="PKD/Chitinase_dom"/>
</dbReference>
<dbReference type="Gene3D" id="2.60.40.10">
    <property type="entry name" value="Immunoglobulins"/>
    <property type="match status" value="3"/>
</dbReference>
<reference evidence="3" key="1">
    <citation type="submission" date="2017-04" db="EMBL/GenBank/DDBJ databases">
        <authorList>
            <person name="Varghese N."/>
            <person name="Submissions S."/>
        </authorList>
    </citation>
    <scope>NUCLEOTIDE SEQUENCE [LARGE SCALE GENOMIC DNA]</scope>
    <source>
        <strain evidence="3">DSM 16537</strain>
    </source>
</reference>
<evidence type="ECO:0000259" key="1">
    <source>
        <dbReference type="PROSITE" id="PS50093"/>
    </source>
</evidence>
<sequence length="3230" mass="344867">MRKLYSVSLFWIVFILAYFGQISNNYAAPIIRDVYIFSECEKSASMRVRNGVAPYTYVWSFGGNIIQTDSNLGESEFSTIEQAQAGDYTLEVFDSNGNTYSEIINFKGSTNFILNILYEEDQLCEGDSYGIVYGTIENGIPPFTINFYDESNTLVQTNIINNRNLDLSGVPAGKYLVEVIDATGCKELTDIEIEEIEPLILAPADGVGTFPETCIENGGITFDATGFEGTVQFRIRRSNGTYVTGWITAPAGEIRYNQLAAGDYVLEIIDRFRFEDCPAELVFNIGNETLLEVIPSSTGVTCFGESDGTISLQVNRLFLAFPFPPANILVDILRPDGTTAVSGQSIPIGATTGQGTFTGFGPGLHTIIVKHGGGDYPECTLTYQINVVAPPSPFTASITTTSETCFGQGNGTARVNRSGGWGGPYTYLWSNGHTGRTASNLAPGNYSVTVTDSGGCSIVLNTTIQGPLGPIDGDIELLNGLGCAGSNDGSARVFDISGGWGGYTYLWSNGETTATAFNLPAGTNTVTVRDSQGCEEVYTVDVPVPDAPLVNSTPVNPSCFGGNDGSIRVEIADNIISFSVTVNGLTQSGNDVLFTDLPAGQYEVSILYGGNCSITEFVDIVNPPQITLNENNLAINHLLCAGDGNGSISGLIASGGTGVLTFQWQKEVSGTFEDIVGQTTLNLSNLSGGVYRIIVTDENGCTIFKDYIVNEPAPLEVTPPIVVDVACFGELTGSVSFTISGGTAPYSYALNGGAFTTTSIGDVTINGLGAATDYFVEIRDANGCVVPNLNFDVTSLPPINITDIVITPETCFGQSNGSINIEISGGTGNLGVEWYVAGNFSTIISTDKNLINRGPGQYTVKVYDLGNNSCFAQQTITIPPTPELTLALDGPPLNVFCFGDNTGAINIAVDGGTGAYTFEWTGPSRFTSSQKNINGLAAGLYNVRVTDENGCWKELTDILISQPPSGIVINLLNRIEPKCHDSLDGRIEIQIGGGNPGYTIAWEIEASPSVFIPISGTTQTLSNIGAGIYKVIVTDSNGCSNERIIDLTAPAPIQVSLISKDDVSCFGRNDGRITINVTGGTGIYFFNWDHGFINQNPSNLAAGLYSVTVRDANGCETRLENIEIIQPDPLAINLVEIIEPSCNYDDASIEVEFVGWIPGLSYSRWIDQATNTVIAENQNIVTNLTPGFYRVEYSLSGACMVSQTYSVPGPQSPLKLFTSPQDATCVGQTGILFLSASGGVPSYTYYIRVGGIWEIVTNSILSGLAVGDYDVRVTDSAGCEDFSTITIDQPNPPIFDAEVEKDVSCFGGSDGAIRFDLYGDTSGITYQWYRRTSVGGKVPINETSLGGLIAGTYYIEITYAGICTIESPDYVINQPAQTVPTPTVIQPVCIDDFGSFTLEVAGGSPGKNILVTSSNGYSKSFINEDTGTFVFDELLAGDYNWTVENQTCPEITGTFTIIPITKPQFNVTSQDISCFGENDGIIEIISPIVQGGRTFTVYINGVSQGNQTSFFNVAPGNYQIRIVDNLGCPSDPMMVTLTQPDRPLEITNLSISDVNCFGGNNGAIQFEILGGRPQYRAVLTPTSGSPLNLPNLNEATSYNFSGLVQGAYTLEIWDLNDQCQISTVVNITQPAALDLTVDAGLILCEGGTTTIELTPIGGTQPYTYIWEKFNTGSSTWETLPTDTKRLSNVEAGQYRYTVSEQNNCNTITDVITIADGSVVALSFVADDILCYGESALVTLQATSAGSTNFTYFVNGSQIFGNQFQAKAGSYLVYAVDNVKGCISGDVIINMAQPAAPLSLKDYISVDLSCFESGDGSISLSLTGGTAPYTITFQGNTYNANEDELVTFTGLNANFAYNFAAVDANGCSVNIPPKTLGQPLPLQTNANFTPILCFGGTSEINLQITGGTKPYSISWAYSADGVTFNPIAGSDDKTTLSGLAAGFYTYTVSDGGCADISETLTINQPNEVLLVGLPTDVSCFGGTDGTVTFTPSGGAFTNYRIFFNGAEIAGNTVSNLPAGTYNAFALSGTCRSETIQIVVEQPAEPLSATVEFMEEVLCTDDLSDIELQITGGNGGYLAYLNSVEYTVDPNGLIIFDDVVPGTYAIRVVDSKGCEWTRTITILNPTPIEIFNEEIINVSCFEGSDGEIKVNVTGGTGNYTYQWLNSSNQLVGTNKNLSGVPAGIYTLNVWDENSCEATMDFEILDTTPVDFTYSFTDVTCFGAQNGSITVIGNGGNPGYTLIIDGIQYPNLTVAGLRPNTYMVYIMDSNGCISPVKEVVISQPTPLNLAISTTNVSCYAAGNGQATVVVTGGTAPYSIRWSDGNTSADRVGLAPGNYEVVVTDANGCIIRNNVIITQPDPILIVDNVNPVSCFGGSDGSILLDISGGNGDFSVIWTNKATSEQVGTGLIANNLIAGVYRATITDKLGCELFREFVVTQPAEPLTLTPIISNVRCAFEGNGSIDLIVTGGTAPYTYSWSSGETVRNINGKSGGTYTVNVTDSKGCMIMETFEITEPQPLLVEVENLDNVSCKFGNDGSIKLNVSGGTGAFTIQWSNGMTGPEISGLRAGEYTVFIIDENSCFESIAYTITEPAEALTVSGISSVELCLFTDVPELIIDVKGGTAPYTYLWSNGATTKDLLNIAPGSYTVVVTDANNCIAEGTFVVPPPTSPLQIEMNGKFAICTNGERGEASATVTGGVAPYRYRWSNGATTSAITDLLPGTYSLTVTDANGCTITDEIEIAPPLNLRISLLEINAVSCFGGNNGTIEIGITGGRAPFKINWSHGLQDQTFASGLVAGVYTVTVEDDLGCITTAAYNIQEPEILDLRGTVQDSKCAGDNQGIITLNVSGGTAPYTYRWSHGANNRVLRNLAPGTYSVVVTDRAGCSTGNTYIVSEPDPLVIESSHSEDLLCFGDQNGFININITGGIQPYRITWADNNQLETLNRSNLSAGSYTVQVTDDNGCIQIKTFEIKQPEQLEARMFTRFDVNCETRELTGVAWVTVKGGTEEYDITWNNGARGVSETTFYEDGEISATIIDANGCLVEVSKIVEMPVAFTDADFTYTVISIGIQGEILVNDPVQFNDQTLGEVITWEWDFGDGTKSNEQNPVHTYTKPGIYTISLMTFDALGCVSQTEMVVEVVASYRILVPNAFTPNGDGLNDTFMAKMRGIEDFEMHIFNKWGELIHSIYSQEDAGWDGRLKGKISPNGNYVYKIIFKAVDGEKGSKTGVFTLVL</sequence>